<proteinExistence type="predicted"/>
<reference evidence="1 2" key="1">
    <citation type="submission" date="2019-08" db="EMBL/GenBank/DDBJ databases">
        <title>Whole genome of Aphis craccivora.</title>
        <authorList>
            <person name="Voronova N.V."/>
            <person name="Shulinski R.S."/>
            <person name="Bandarenka Y.V."/>
            <person name="Zhorov D.G."/>
            <person name="Warner D."/>
        </authorList>
    </citation>
    <scope>NUCLEOTIDE SEQUENCE [LARGE SCALE GENOMIC DNA]</scope>
    <source>
        <strain evidence="1">180601</strain>
        <tissue evidence="1">Whole Body</tissue>
    </source>
</reference>
<sequence>MNTKRNFKDLTFVIFSNLHLRTFLSKNGQQFSISHFKLAIFEIYLRRVVDGSSVSQDTCSSDDDNRKTQLINICTDMWGRYANAAARLESKLPDMAYCRDELEAPSYRHFRIIYIEDVQICRVRGRPRIVYSYEATAIVSLTRKGKLLKAAVGELGGGITRILCCSWSVRRTRTIADCGVDSYGKNVAMPVWIAHGPYEERSFCVLVDVTFGLRQPAGRRVAAVFLLFFVLVSVVGKRPVYNPYAVSTSKLTCVPP</sequence>
<gene>
    <name evidence="1" type="ORF">FWK35_00009266</name>
</gene>
<organism evidence="1 2">
    <name type="scientific">Aphis craccivora</name>
    <name type="common">Cowpea aphid</name>
    <dbReference type="NCBI Taxonomy" id="307492"/>
    <lineage>
        <taxon>Eukaryota</taxon>
        <taxon>Metazoa</taxon>
        <taxon>Ecdysozoa</taxon>
        <taxon>Arthropoda</taxon>
        <taxon>Hexapoda</taxon>
        <taxon>Insecta</taxon>
        <taxon>Pterygota</taxon>
        <taxon>Neoptera</taxon>
        <taxon>Paraneoptera</taxon>
        <taxon>Hemiptera</taxon>
        <taxon>Sternorrhyncha</taxon>
        <taxon>Aphidomorpha</taxon>
        <taxon>Aphidoidea</taxon>
        <taxon>Aphididae</taxon>
        <taxon>Aphidini</taxon>
        <taxon>Aphis</taxon>
        <taxon>Aphis</taxon>
    </lineage>
</organism>
<name>A0A6G0ZDX8_APHCR</name>
<protein>
    <submittedName>
        <fullName evidence="1">Uncharacterized protein</fullName>
    </submittedName>
</protein>
<evidence type="ECO:0000313" key="2">
    <source>
        <dbReference type="Proteomes" id="UP000478052"/>
    </source>
</evidence>
<accession>A0A6G0ZDX8</accession>
<keyword evidence="2" id="KW-1185">Reference proteome</keyword>
<comment type="caution">
    <text evidence="1">The sequence shown here is derived from an EMBL/GenBank/DDBJ whole genome shotgun (WGS) entry which is preliminary data.</text>
</comment>
<evidence type="ECO:0000313" key="1">
    <source>
        <dbReference type="EMBL" id="KAF0768823.1"/>
    </source>
</evidence>
<dbReference type="Proteomes" id="UP000478052">
    <property type="component" value="Unassembled WGS sequence"/>
</dbReference>
<dbReference type="AlphaFoldDB" id="A0A6G0ZDX8"/>
<dbReference type="EMBL" id="VUJU01000696">
    <property type="protein sequence ID" value="KAF0768823.1"/>
    <property type="molecule type" value="Genomic_DNA"/>
</dbReference>